<proteinExistence type="predicted"/>
<organism evidence="1">
    <name type="scientific">Albugo laibachii Nc14</name>
    <dbReference type="NCBI Taxonomy" id="890382"/>
    <lineage>
        <taxon>Eukaryota</taxon>
        <taxon>Sar</taxon>
        <taxon>Stramenopiles</taxon>
        <taxon>Oomycota</taxon>
        <taxon>Peronosporomycetes</taxon>
        <taxon>Albuginales</taxon>
        <taxon>Albuginaceae</taxon>
        <taxon>Albugo</taxon>
    </lineage>
</organism>
<reference evidence="1" key="2">
    <citation type="submission" date="2011-02" db="EMBL/GenBank/DDBJ databases">
        <authorList>
            <person name="MacLean D."/>
        </authorList>
    </citation>
    <scope>NUCLEOTIDE SEQUENCE</scope>
</reference>
<sequence length="146" mass="17300">MLGDVASRKKNFFQRHPMVLRVNWSEEVPGRLLHMLHVVVEHGVLMVLGRARHSFVIRAKSCFVDRLVWQGVRYPERRCRSVQIRLGPDEALIFLTAYLLLGLLYELLDVCFPTFPILSGTRERTKRFQNESRFHLDRVFDHWKVK</sequence>
<gene>
    <name evidence="1" type="primary">AlNc14C80G5246</name>
    <name evidence="1" type="ORF">ALNC14_059770</name>
</gene>
<dbReference type="HOGENOM" id="CLU_1780866_0_0_1"/>
<dbReference type="EMBL" id="FR824125">
    <property type="protein sequence ID" value="CCA19834.1"/>
    <property type="molecule type" value="Genomic_DNA"/>
</dbReference>
<name>F0WF52_9STRA</name>
<reference evidence="1" key="1">
    <citation type="journal article" date="2011" name="PLoS Biol.">
        <title>Gene gain and loss during evolution of obligate parasitism in the white rust pathogen of Arabidopsis thaliana.</title>
        <authorList>
            <person name="Kemen E."/>
            <person name="Gardiner A."/>
            <person name="Schultz-Larsen T."/>
            <person name="Kemen A.C."/>
            <person name="Balmuth A.L."/>
            <person name="Robert-Seilaniantz A."/>
            <person name="Bailey K."/>
            <person name="Holub E."/>
            <person name="Studholme D.J."/>
            <person name="Maclean D."/>
            <person name="Jones J.D."/>
        </authorList>
    </citation>
    <scope>NUCLEOTIDE SEQUENCE</scope>
</reference>
<protein>
    <submittedName>
        <fullName evidence="1">AlNc14C80G5246 protein</fullName>
    </submittedName>
</protein>
<accession>F0WF52</accession>
<dbReference type="AlphaFoldDB" id="F0WF52"/>
<evidence type="ECO:0000313" key="1">
    <source>
        <dbReference type="EMBL" id="CCA19834.1"/>
    </source>
</evidence>